<comment type="caution">
    <text evidence="3">The sequence shown here is derived from an EMBL/GenBank/DDBJ whole genome shotgun (WGS) entry which is preliminary data.</text>
</comment>
<gene>
    <name evidence="3" type="ORF">PR001_g24695</name>
    <name evidence="2" type="ORF">PR002_g26374</name>
    <name evidence="4" type="ORF">PR003_g27376</name>
</gene>
<dbReference type="Proteomes" id="UP000435112">
    <property type="component" value="Unassembled WGS sequence"/>
</dbReference>
<dbReference type="EMBL" id="QXFU01003770">
    <property type="protein sequence ID" value="KAE8972873.1"/>
    <property type="molecule type" value="Genomic_DNA"/>
</dbReference>
<feature type="chain" id="PRO_5036379718" description="Secreted protein" evidence="1">
    <location>
        <begin position="16"/>
        <end position="70"/>
    </location>
</feature>
<evidence type="ECO:0000256" key="1">
    <source>
        <dbReference type="SAM" id="SignalP"/>
    </source>
</evidence>
<feature type="signal peptide" evidence="1">
    <location>
        <begin position="1"/>
        <end position="15"/>
    </location>
</feature>
<name>A0A6A3IA06_9STRA</name>
<keyword evidence="6" id="KW-1185">Reference proteome</keyword>
<reference evidence="5 7" key="1">
    <citation type="submission" date="2018-09" db="EMBL/GenBank/DDBJ databases">
        <title>Genomic investigation of the strawberry pathogen Phytophthora fragariae indicates pathogenicity is determined by transcriptional variation in three key races.</title>
        <authorList>
            <person name="Adams T.M."/>
            <person name="Armitage A.D."/>
            <person name="Sobczyk M.K."/>
            <person name="Bates H.J."/>
            <person name="Dunwell J.M."/>
            <person name="Nellist C.F."/>
            <person name="Harrison R.J."/>
        </authorList>
    </citation>
    <scope>NUCLEOTIDE SEQUENCE [LARGE SCALE GENOMIC DNA]</scope>
    <source>
        <strain evidence="3 5">SCRP249</strain>
        <strain evidence="2 7">SCRP324</strain>
        <strain evidence="4 6">SCRP333</strain>
    </source>
</reference>
<sequence length="70" mass="7286">MPAAWALLRAQRVSAAVVAGVDDVLLSASHLLAQLCVSAACSSSALLKLANTPCHLDPLVEVEVVCCHYL</sequence>
<evidence type="ECO:0000313" key="5">
    <source>
        <dbReference type="Proteomes" id="UP000429607"/>
    </source>
</evidence>
<evidence type="ECO:0000313" key="4">
    <source>
        <dbReference type="EMBL" id="KAE9282562.1"/>
    </source>
</evidence>
<dbReference type="Proteomes" id="UP000429607">
    <property type="component" value="Unassembled WGS sequence"/>
</dbReference>
<keyword evidence="1" id="KW-0732">Signal</keyword>
<evidence type="ECO:0000313" key="7">
    <source>
        <dbReference type="Proteomes" id="UP000435112"/>
    </source>
</evidence>
<accession>A0A6A3IA06</accession>
<evidence type="ECO:0000313" key="2">
    <source>
        <dbReference type="EMBL" id="KAE8972873.1"/>
    </source>
</evidence>
<dbReference type="EMBL" id="QXFT01003798">
    <property type="protein sequence ID" value="KAE9282562.1"/>
    <property type="molecule type" value="Genomic_DNA"/>
</dbReference>
<organism evidence="3 5">
    <name type="scientific">Phytophthora rubi</name>
    <dbReference type="NCBI Taxonomy" id="129364"/>
    <lineage>
        <taxon>Eukaryota</taxon>
        <taxon>Sar</taxon>
        <taxon>Stramenopiles</taxon>
        <taxon>Oomycota</taxon>
        <taxon>Peronosporomycetes</taxon>
        <taxon>Peronosporales</taxon>
        <taxon>Peronosporaceae</taxon>
        <taxon>Phytophthora</taxon>
    </lineage>
</organism>
<evidence type="ECO:0000313" key="6">
    <source>
        <dbReference type="Proteomes" id="UP000434957"/>
    </source>
</evidence>
<evidence type="ECO:0000313" key="3">
    <source>
        <dbReference type="EMBL" id="KAE8978960.1"/>
    </source>
</evidence>
<dbReference type="AlphaFoldDB" id="A0A6A3IA06"/>
<protein>
    <recommendedName>
        <fullName evidence="8">Secreted protein</fullName>
    </recommendedName>
</protein>
<dbReference type="EMBL" id="QXFV01003201">
    <property type="protein sequence ID" value="KAE8978960.1"/>
    <property type="molecule type" value="Genomic_DNA"/>
</dbReference>
<dbReference type="Proteomes" id="UP000434957">
    <property type="component" value="Unassembled WGS sequence"/>
</dbReference>
<evidence type="ECO:0008006" key="8">
    <source>
        <dbReference type="Google" id="ProtNLM"/>
    </source>
</evidence>
<proteinExistence type="predicted"/>